<dbReference type="Pfam" id="PF13921">
    <property type="entry name" value="Myb_DNA-bind_6"/>
    <property type="match status" value="1"/>
</dbReference>
<organism evidence="6 7">
    <name type="scientific">Stylosanthes scabra</name>
    <dbReference type="NCBI Taxonomy" id="79078"/>
    <lineage>
        <taxon>Eukaryota</taxon>
        <taxon>Viridiplantae</taxon>
        <taxon>Streptophyta</taxon>
        <taxon>Embryophyta</taxon>
        <taxon>Tracheophyta</taxon>
        <taxon>Spermatophyta</taxon>
        <taxon>Magnoliopsida</taxon>
        <taxon>eudicotyledons</taxon>
        <taxon>Gunneridae</taxon>
        <taxon>Pentapetalae</taxon>
        <taxon>rosids</taxon>
        <taxon>fabids</taxon>
        <taxon>Fabales</taxon>
        <taxon>Fabaceae</taxon>
        <taxon>Papilionoideae</taxon>
        <taxon>50 kb inversion clade</taxon>
        <taxon>dalbergioids sensu lato</taxon>
        <taxon>Dalbergieae</taxon>
        <taxon>Pterocarpus clade</taxon>
        <taxon>Stylosanthes</taxon>
    </lineage>
</organism>
<dbReference type="InterPro" id="IPR017930">
    <property type="entry name" value="Myb_dom"/>
</dbReference>
<feature type="domain" description="HTH myb-type" evidence="5">
    <location>
        <begin position="85"/>
        <end position="135"/>
    </location>
</feature>
<dbReference type="InterPro" id="IPR001005">
    <property type="entry name" value="SANT/Myb"/>
</dbReference>
<evidence type="ECO:0000256" key="3">
    <source>
        <dbReference type="SAM" id="MobiDB-lite"/>
    </source>
</evidence>
<feature type="region of interest" description="Disordered" evidence="3">
    <location>
        <begin position="180"/>
        <end position="206"/>
    </location>
</feature>
<dbReference type="InterPro" id="IPR009057">
    <property type="entry name" value="Homeodomain-like_sf"/>
</dbReference>
<dbReference type="CDD" id="cd00167">
    <property type="entry name" value="SANT"/>
    <property type="match status" value="2"/>
</dbReference>
<evidence type="ECO:0000259" key="4">
    <source>
        <dbReference type="PROSITE" id="PS50090"/>
    </source>
</evidence>
<dbReference type="PROSITE" id="PS50090">
    <property type="entry name" value="MYB_LIKE"/>
    <property type="match status" value="2"/>
</dbReference>
<accession>A0ABU6QS42</accession>
<evidence type="ECO:0000313" key="6">
    <source>
        <dbReference type="EMBL" id="MED6114388.1"/>
    </source>
</evidence>
<dbReference type="PROSITE" id="PS51294">
    <property type="entry name" value="HTH_MYB"/>
    <property type="match status" value="2"/>
</dbReference>
<dbReference type="SMART" id="SM00717">
    <property type="entry name" value="SANT"/>
    <property type="match status" value="2"/>
</dbReference>
<dbReference type="PANTHER" id="PTHR45614:SF218">
    <property type="entry name" value="TRANSCRIPTION FACTOR MYB119-RELATED"/>
    <property type="match status" value="1"/>
</dbReference>
<sequence length="349" mass="39985">MNNNNIANVFADENYLCGGFMWPNCNQESSFVDGLFFANDEEALKWRSMPQNPTLCKKENVQILNKSAKGSKGTKKVSYDAGWIKGQWSEEEDRNLIKLVKQYGEGKWAQIAEKLDGRAGKQCRERRNNHLRPDIKKTIWSEEEERILVEKHAKVGNRWAEIAKCIPGRTENAIKNHWNATKRRQNSKKNNKKQQQKQNTTTHSSILEDYITRKTNTVVATTTVLTEEPSSDSVSNNNDELLFMEQVFNHSNNNDITQVDDSLFYSRKINIHLTSDMYLSQLMNVAAATTSSSSLGLCDYGGNHQSLNMMDCLEGERKKLPDFMEFVFSSHHNNHQFKGCASGQDYFSF</sequence>
<evidence type="ECO:0000256" key="2">
    <source>
        <dbReference type="ARBA" id="ARBA00023242"/>
    </source>
</evidence>
<dbReference type="EMBL" id="JASCZI010001141">
    <property type="protein sequence ID" value="MED6114388.1"/>
    <property type="molecule type" value="Genomic_DNA"/>
</dbReference>
<feature type="domain" description="HTH myb-type" evidence="5">
    <location>
        <begin position="136"/>
        <end position="186"/>
    </location>
</feature>
<evidence type="ECO:0000259" key="5">
    <source>
        <dbReference type="PROSITE" id="PS51294"/>
    </source>
</evidence>
<comment type="caution">
    <text evidence="6">The sequence shown here is derived from an EMBL/GenBank/DDBJ whole genome shotgun (WGS) entry which is preliminary data.</text>
</comment>
<keyword evidence="2" id="KW-0539">Nucleus</keyword>
<evidence type="ECO:0000313" key="7">
    <source>
        <dbReference type="Proteomes" id="UP001341840"/>
    </source>
</evidence>
<keyword evidence="7" id="KW-1185">Reference proteome</keyword>
<comment type="subcellular location">
    <subcellularLocation>
        <location evidence="1">Nucleus</location>
    </subcellularLocation>
</comment>
<name>A0ABU6QS42_9FABA</name>
<dbReference type="InterPro" id="IPR050560">
    <property type="entry name" value="MYB_TF"/>
</dbReference>
<feature type="domain" description="Myb-like" evidence="4">
    <location>
        <begin position="132"/>
        <end position="182"/>
    </location>
</feature>
<feature type="domain" description="Myb-like" evidence="4">
    <location>
        <begin position="85"/>
        <end position="131"/>
    </location>
</feature>
<evidence type="ECO:0000256" key="1">
    <source>
        <dbReference type="ARBA" id="ARBA00004123"/>
    </source>
</evidence>
<reference evidence="6 7" key="1">
    <citation type="journal article" date="2023" name="Plants (Basel)">
        <title>Bridging the Gap: Combining Genomics and Transcriptomics Approaches to Understand Stylosanthes scabra, an Orphan Legume from the Brazilian Caatinga.</title>
        <authorList>
            <person name="Ferreira-Neto J.R.C."/>
            <person name="da Silva M.D."/>
            <person name="Binneck E."/>
            <person name="de Melo N.F."/>
            <person name="da Silva R.H."/>
            <person name="de Melo A.L.T.M."/>
            <person name="Pandolfi V."/>
            <person name="Bustamante F.O."/>
            <person name="Brasileiro-Vidal A.C."/>
            <person name="Benko-Iseppon A.M."/>
        </authorList>
    </citation>
    <scope>NUCLEOTIDE SEQUENCE [LARGE SCALE GENOMIC DNA]</scope>
    <source>
        <tissue evidence="6">Leaves</tissue>
    </source>
</reference>
<protein>
    <submittedName>
        <fullName evidence="6">Uncharacterized protein</fullName>
    </submittedName>
</protein>
<dbReference type="Gene3D" id="1.10.10.60">
    <property type="entry name" value="Homeodomain-like"/>
    <property type="match status" value="2"/>
</dbReference>
<gene>
    <name evidence="6" type="ORF">PIB30_079767</name>
</gene>
<dbReference type="Proteomes" id="UP001341840">
    <property type="component" value="Unassembled WGS sequence"/>
</dbReference>
<feature type="compositionally biased region" description="Basic residues" evidence="3">
    <location>
        <begin position="180"/>
        <end position="195"/>
    </location>
</feature>
<dbReference type="PANTHER" id="PTHR45614">
    <property type="entry name" value="MYB PROTEIN-RELATED"/>
    <property type="match status" value="1"/>
</dbReference>
<proteinExistence type="predicted"/>
<dbReference type="SUPFAM" id="SSF46689">
    <property type="entry name" value="Homeodomain-like"/>
    <property type="match status" value="1"/>
</dbReference>